<evidence type="ECO:0000313" key="2">
    <source>
        <dbReference type="Proteomes" id="UP000093695"/>
    </source>
</evidence>
<protein>
    <submittedName>
        <fullName evidence="1">Uncharacterized protein</fullName>
    </submittedName>
</protein>
<dbReference type="STRING" id="31958.SD37_11845"/>
<dbReference type="AlphaFoldDB" id="A0A193BVL3"/>
<accession>A0A193BVL3</accession>
<dbReference type="KEGG" id="aori:SD37_11845"/>
<dbReference type="RefSeq" id="WP_044851539.1">
    <property type="nucleotide sequence ID" value="NZ_CP016174.1"/>
</dbReference>
<evidence type="ECO:0000313" key="1">
    <source>
        <dbReference type="EMBL" id="ANN16271.1"/>
    </source>
</evidence>
<reference evidence="1 2" key="1">
    <citation type="journal article" date="2015" name="Genome Announc.">
        <title>Draft Genome Sequence of Norvancomycin-Producing Strain Amycolatopsis orientalis CPCC200066.</title>
        <authorList>
            <person name="Lei X."/>
            <person name="Yuan F."/>
            <person name="Shi Y."/>
            <person name="Li X."/>
            <person name="Wang L."/>
            <person name="Hong B."/>
        </authorList>
    </citation>
    <scope>NUCLEOTIDE SEQUENCE [LARGE SCALE GENOMIC DNA]</scope>
    <source>
        <strain evidence="1 2">B-37</strain>
    </source>
</reference>
<organism evidence="1 2">
    <name type="scientific">Amycolatopsis orientalis</name>
    <name type="common">Nocardia orientalis</name>
    <dbReference type="NCBI Taxonomy" id="31958"/>
    <lineage>
        <taxon>Bacteria</taxon>
        <taxon>Bacillati</taxon>
        <taxon>Actinomycetota</taxon>
        <taxon>Actinomycetes</taxon>
        <taxon>Pseudonocardiales</taxon>
        <taxon>Pseudonocardiaceae</taxon>
        <taxon>Amycolatopsis</taxon>
    </lineage>
</organism>
<dbReference type="Proteomes" id="UP000093695">
    <property type="component" value="Chromosome"/>
</dbReference>
<gene>
    <name evidence="1" type="ORF">SD37_11845</name>
</gene>
<name>A0A193BVL3_AMYOR</name>
<sequence length="75" mass="7951">MTSDSWRNEHTLTGVGIHGHPVEVAAGVVDTPNGPAAALRVGICFILLDETLGAGLVTNIRRAVDDSLLPRRPRP</sequence>
<keyword evidence="2" id="KW-1185">Reference proteome</keyword>
<proteinExistence type="predicted"/>
<dbReference type="EMBL" id="CP016174">
    <property type="protein sequence ID" value="ANN16271.1"/>
    <property type="molecule type" value="Genomic_DNA"/>
</dbReference>